<comment type="similarity">
    <text evidence="2 11">Belongs to the cation transport ATPase (P-type) (TC 3.A.3) family. Type IB subfamily.</text>
</comment>
<dbReference type="GO" id="GO:0055070">
    <property type="term" value="P:copper ion homeostasis"/>
    <property type="evidence" value="ECO:0007669"/>
    <property type="project" value="TreeGrafter"/>
</dbReference>
<evidence type="ECO:0000256" key="6">
    <source>
        <dbReference type="ARBA" id="ARBA00022741"/>
    </source>
</evidence>
<dbReference type="CDD" id="cd02079">
    <property type="entry name" value="P-type_ATPase_HM"/>
    <property type="match status" value="1"/>
</dbReference>
<feature type="compositionally biased region" description="Polar residues" evidence="12">
    <location>
        <begin position="735"/>
        <end position="746"/>
    </location>
</feature>
<comment type="caution">
    <text evidence="14">The sequence shown here is derived from an EMBL/GenBank/DDBJ whole genome shotgun (WGS) entry which is preliminary data.</text>
</comment>
<dbReference type="PROSITE" id="PS00154">
    <property type="entry name" value="ATPASE_E1_E2"/>
    <property type="match status" value="1"/>
</dbReference>
<dbReference type="GO" id="GO:0005524">
    <property type="term" value="F:ATP binding"/>
    <property type="evidence" value="ECO:0007669"/>
    <property type="project" value="UniProtKB-UniRule"/>
</dbReference>
<dbReference type="PANTHER" id="PTHR43520:SF8">
    <property type="entry name" value="P-TYPE CU(+) TRANSPORTER"/>
    <property type="match status" value="1"/>
</dbReference>
<evidence type="ECO:0000256" key="4">
    <source>
        <dbReference type="ARBA" id="ARBA00022692"/>
    </source>
</evidence>
<dbReference type="NCBIfam" id="TIGR01494">
    <property type="entry name" value="ATPase_P-type"/>
    <property type="match status" value="1"/>
</dbReference>
<dbReference type="GO" id="GO:0005507">
    <property type="term" value="F:copper ion binding"/>
    <property type="evidence" value="ECO:0007669"/>
    <property type="project" value="TreeGrafter"/>
</dbReference>
<keyword evidence="6 11" id="KW-0547">Nucleotide-binding</keyword>
<dbReference type="RefSeq" id="WP_033720678.1">
    <property type="nucleotide sequence ID" value="NZ_JAEKMM010000051.1"/>
</dbReference>
<dbReference type="Gene3D" id="3.40.50.1000">
    <property type="entry name" value="HAD superfamily/HAD-like"/>
    <property type="match status" value="1"/>
</dbReference>
<evidence type="ECO:0000256" key="1">
    <source>
        <dbReference type="ARBA" id="ARBA00004651"/>
    </source>
</evidence>
<dbReference type="EMBL" id="NSFD01000017">
    <property type="protein sequence ID" value="PBA26936.1"/>
    <property type="molecule type" value="Genomic_DNA"/>
</dbReference>
<dbReference type="SUPFAM" id="SSF81665">
    <property type="entry name" value="Calcium ATPase, transmembrane domain M"/>
    <property type="match status" value="1"/>
</dbReference>
<dbReference type="NCBIfam" id="TIGR01511">
    <property type="entry name" value="ATPase-IB1_Cu"/>
    <property type="match status" value="1"/>
</dbReference>
<keyword evidence="7 11" id="KW-0067">ATP-binding</keyword>
<dbReference type="InterPro" id="IPR027256">
    <property type="entry name" value="P-typ_ATPase_IB"/>
</dbReference>
<dbReference type="SUPFAM" id="SSF81653">
    <property type="entry name" value="Calcium ATPase, transduction domain A"/>
    <property type="match status" value="1"/>
</dbReference>
<evidence type="ECO:0000259" key="13">
    <source>
        <dbReference type="Pfam" id="PF00122"/>
    </source>
</evidence>
<evidence type="ECO:0000256" key="8">
    <source>
        <dbReference type="ARBA" id="ARBA00022967"/>
    </source>
</evidence>
<dbReference type="InterPro" id="IPR018303">
    <property type="entry name" value="ATPase_P-typ_P_site"/>
</dbReference>
<dbReference type="GO" id="GO:0043682">
    <property type="term" value="F:P-type divalent copper transporter activity"/>
    <property type="evidence" value="ECO:0007669"/>
    <property type="project" value="TreeGrafter"/>
</dbReference>
<dbReference type="InterPro" id="IPR023299">
    <property type="entry name" value="ATPase_P-typ_cyto_dom_N"/>
</dbReference>
<dbReference type="Gene3D" id="3.40.1110.10">
    <property type="entry name" value="Calcium-transporting ATPase, cytoplasmic domain N"/>
    <property type="match status" value="1"/>
</dbReference>
<dbReference type="InterPro" id="IPR059000">
    <property type="entry name" value="ATPase_P-type_domA"/>
</dbReference>
<dbReference type="Proteomes" id="UP000217768">
    <property type="component" value="Unassembled WGS sequence"/>
</dbReference>
<dbReference type="SUPFAM" id="SSF56784">
    <property type="entry name" value="HAD-like"/>
    <property type="match status" value="1"/>
</dbReference>
<dbReference type="InterPro" id="IPR023298">
    <property type="entry name" value="ATPase_P-typ_TM_dom_sf"/>
</dbReference>
<evidence type="ECO:0000256" key="2">
    <source>
        <dbReference type="ARBA" id="ARBA00006024"/>
    </source>
</evidence>
<keyword evidence="4" id="KW-0812">Transmembrane</keyword>
<dbReference type="PROSITE" id="PS01229">
    <property type="entry name" value="COF_2"/>
    <property type="match status" value="1"/>
</dbReference>
<dbReference type="Pfam" id="PF00702">
    <property type="entry name" value="Hydrolase"/>
    <property type="match status" value="1"/>
</dbReference>
<keyword evidence="3 11" id="KW-1003">Cell membrane</keyword>
<dbReference type="OrthoDB" id="7059309at2"/>
<gene>
    <name evidence="14" type="ORF">CKJ66_10200</name>
</gene>
<dbReference type="GO" id="GO:0005886">
    <property type="term" value="C:plasma membrane"/>
    <property type="evidence" value="ECO:0007669"/>
    <property type="project" value="UniProtKB-SubCell"/>
</dbReference>
<evidence type="ECO:0000256" key="5">
    <source>
        <dbReference type="ARBA" id="ARBA00022723"/>
    </source>
</evidence>
<feature type="domain" description="P-type ATPase A" evidence="13">
    <location>
        <begin position="216"/>
        <end position="314"/>
    </location>
</feature>
<evidence type="ECO:0000256" key="9">
    <source>
        <dbReference type="ARBA" id="ARBA00022989"/>
    </source>
</evidence>
<evidence type="ECO:0000313" key="15">
    <source>
        <dbReference type="Proteomes" id="UP000217768"/>
    </source>
</evidence>
<reference evidence="14 15" key="1">
    <citation type="submission" date="2017-08" db="EMBL/GenBank/DDBJ databases">
        <title>Phylogenetic analysis of Mycobacterium avium complex whole genomes.</title>
        <authorList>
            <person name="Caverly L.J."/>
            <person name="Spilker T."/>
            <person name="Lipuma J."/>
        </authorList>
    </citation>
    <scope>NUCLEOTIDE SEQUENCE [LARGE SCALE GENOMIC DNA]</scope>
    <source>
        <strain evidence="14 15">FLAC0165</strain>
    </source>
</reference>
<proteinExistence type="inferred from homology"/>
<evidence type="ECO:0000313" key="14">
    <source>
        <dbReference type="EMBL" id="PBA26936.1"/>
    </source>
</evidence>
<evidence type="ECO:0000256" key="11">
    <source>
        <dbReference type="RuleBase" id="RU362081"/>
    </source>
</evidence>
<dbReference type="GO" id="GO:0016887">
    <property type="term" value="F:ATP hydrolysis activity"/>
    <property type="evidence" value="ECO:0007669"/>
    <property type="project" value="InterPro"/>
</dbReference>
<keyword evidence="10" id="KW-0472">Membrane</keyword>
<dbReference type="SFLD" id="SFLDG00002">
    <property type="entry name" value="C1.7:_P-type_atpase_like"/>
    <property type="match status" value="1"/>
</dbReference>
<dbReference type="NCBIfam" id="TIGR01525">
    <property type="entry name" value="ATPase-IB_hvy"/>
    <property type="match status" value="1"/>
</dbReference>
<dbReference type="InterPro" id="IPR036412">
    <property type="entry name" value="HAD-like_sf"/>
</dbReference>
<protein>
    <submittedName>
        <fullName evidence="14">Copper-translocating P-type ATPase</fullName>
    </submittedName>
</protein>
<dbReference type="InterPro" id="IPR001757">
    <property type="entry name" value="P_typ_ATPase"/>
</dbReference>
<dbReference type="AlphaFoldDB" id="A0A2A3A052"/>
<dbReference type="SFLD" id="SFLDF00027">
    <property type="entry name" value="p-type_atpase"/>
    <property type="match status" value="1"/>
</dbReference>
<accession>A0A2A3A052</accession>
<evidence type="ECO:0000256" key="10">
    <source>
        <dbReference type="ARBA" id="ARBA00023136"/>
    </source>
</evidence>
<evidence type="ECO:0000256" key="12">
    <source>
        <dbReference type="SAM" id="MobiDB-lite"/>
    </source>
</evidence>
<feature type="region of interest" description="Disordered" evidence="12">
    <location>
        <begin position="721"/>
        <end position="760"/>
    </location>
</feature>
<dbReference type="PANTHER" id="PTHR43520">
    <property type="entry name" value="ATP7, ISOFORM B"/>
    <property type="match status" value="1"/>
</dbReference>
<name>A0A2A3A052_MYCAV</name>
<dbReference type="InterPro" id="IPR023214">
    <property type="entry name" value="HAD_sf"/>
</dbReference>
<dbReference type="InterPro" id="IPR008250">
    <property type="entry name" value="ATPase_P-typ_transduc_dom_A_sf"/>
</dbReference>
<evidence type="ECO:0000256" key="7">
    <source>
        <dbReference type="ARBA" id="ARBA00022840"/>
    </source>
</evidence>
<keyword evidence="5 11" id="KW-0479">Metal-binding</keyword>
<dbReference type="SFLD" id="SFLDS00003">
    <property type="entry name" value="Haloacid_Dehalogenase"/>
    <property type="match status" value="1"/>
</dbReference>
<dbReference type="Pfam" id="PF00122">
    <property type="entry name" value="E1-E2_ATPase"/>
    <property type="match status" value="1"/>
</dbReference>
<sequence>MTVVEDTAVEILSDAAGRMRLHVPWVRSDSRRAVAVEDKVDKQTGVRAVHAYPHTGSVVVWYSPKRCDRSAIMAAIAAAKDVAAELIPARTPRSADVRNTEVLRIAIGGAALVLLGVRRYGFRRPPLLGPKGQLVATGATVFMGYPFFRGALRSLRSGRAGTDTLVTVATVASMVLRENVVALTVLWLLNIGEYLQDLTLRRTRRAIADLLRGTADTAWIRANDGSEVQVPIDTLQIGDEVVIHDHVAIPVDGEVLDGEAVVDQSAITGETLPVSMVVGSRVHAGSVVVRGRLVVRAAAVGSETTIGRIISRVEEAQHDRAPIQTVGENFSRRFVPISFIVSAATLLLTGDIRRAMTMLLIACPCAVGLSTPTAISAAIGNGARRGILIKGGSHLEQAGRVNAIVFDKTGTLTVGRPVVTNVVAFQKDWQPEEVLAYAASSEIHSRHPLAEAVIRSTTERHITIPPHEQCEVLVGLGMRTWADGRVLLLGSPSLLRAEKVRVSKKATEWVDKLRRQAETPLLLAVDGTLVGLISLRDEIRPEAADVLNKLRSKGIRRIVMLTGDHPDTAEVVAGELGIDEWRAEVLPEDKLQAVRQLQDEGYVVAMIGDGVNDAPALATADIGIAMGLAGTDVAVETADIALANDNLQRLLDVPDLGARAVAVIRQNYGMSIAVNSVGLLMGAGGALSPVLAAILHNASSVAVVTNSSRLIRYRLMNGQSPAANEHSTGAPVGTASEQPAASSPHSKQSRRLSPVRTGQG</sequence>
<dbReference type="Gene3D" id="2.70.150.10">
    <property type="entry name" value="Calcium-transporting ATPase, cytoplasmic transduction domain A"/>
    <property type="match status" value="1"/>
</dbReference>
<keyword evidence="9" id="KW-1133">Transmembrane helix</keyword>
<comment type="subcellular location">
    <subcellularLocation>
        <location evidence="1">Cell membrane</location>
        <topology evidence="1">Multi-pass membrane protein</topology>
    </subcellularLocation>
</comment>
<keyword evidence="8" id="KW-1278">Translocase</keyword>
<evidence type="ECO:0000256" key="3">
    <source>
        <dbReference type="ARBA" id="ARBA00022475"/>
    </source>
</evidence>
<organism evidence="14 15">
    <name type="scientific">Mycobacterium avium</name>
    <dbReference type="NCBI Taxonomy" id="1764"/>
    <lineage>
        <taxon>Bacteria</taxon>
        <taxon>Bacillati</taxon>
        <taxon>Actinomycetota</taxon>
        <taxon>Actinomycetes</taxon>
        <taxon>Mycobacteriales</taxon>
        <taxon>Mycobacteriaceae</taxon>
        <taxon>Mycobacterium</taxon>
        <taxon>Mycobacterium avium complex (MAC)</taxon>
    </lineage>
</organism>
<dbReference type="PRINTS" id="PR00119">
    <property type="entry name" value="CATATPASE"/>
</dbReference>
<dbReference type="InterPro" id="IPR044492">
    <property type="entry name" value="P_typ_ATPase_HD_dom"/>
</dbReference>